<proteinExistence type="predicted"/>
<evidence type="ECO:0000256" key="1">
    <source>
        <dbReference type="ARBA" id="ARBA00004167"/>
    </source>
</evidence>
<feature type="region of interest" description="Disordered" evidence="16">
    <location>
        <begin position="299"/>
        <end position="320"/>
    </location>
</feature>
<evidence type="ECO:0000256" key="13">
    <source>
        <dbReference type="ARBA" id="ARBA00023136"/>
    </source>
</evidence>
<dbReference type="SUPFAM" id="SSF52058">
    <property type="entry name" value="L domain-like"/>
    <property type="match status" value="1"/>
</dbReference>
<name>A0A2Z6M3N4_TRISU</name>
<dbReference type="InterPro" id="IPR008271">
    <property type="entry name" value="Ser/Thr_kinase_AS"/>
</dbReference>
<keyword evidence="7" id="KW-0732">Signal</keyword>
<keyword evidence="2" id="KW-0723">Serine/threonine-protein kinase</keyword>
<dbReference type="PANTHER" id="PTHR45631:SF202">
    <property type="entry name" value="SENESCENCE-INDUCED RECEPTOR-LIKE SERINE_THREONINE-PROTEIN KINASE"/>
    <property type="match status" value="1"/>
</dbReference>
<keyword evidence="4" id="KW-0433">Leucine-rich repeat</keyword>
<evidence type="ECO:0000256" key="15">
    <source>
        <dbReference type="PROSITE-ProRule" id="PRU10141"/>
    </source>
</evidence>
<dbReference type="InterPro" id="IPR001611">
    <property type="entry name" value="Leu-rich_rpt"/>
</dbReference>
<evidence type="ECO:0000256" key="10">
    <source>
        <dbReference type="ARBA" id="ARBA00022777"/>
    </source>
</evidence>
<protein>
    <recommendedName>
        <fullName evidence="18">Protein kinase domain-containing protein</fullName>
    </recommendedName>
</protein>
<feature type="binding site" evidence="15">
    <location>
        <position position="773"/>
    </location>
    <ligand>
        <name>ATP</name>
        <dbReference type="ChEBI" id="CHEBI:30616"/>
    </ligand>
</feature>
<keyword evidence="11 15" id="KW-0067">ATP-binding</keyword>
<dbReference type="Gene3D" id="3.30.200.20">
    <property type="entry name" value="Phosphorylase Kinase, domain 1"/>
    <property type="match status" value="1"/>
</dbReference>
<dbReference type="Gene3D" id="3.80.10.10">
    <property type="entry name" value="Ribonuclease Inhibitor"/>
    <property type="match status" value="1"/>
</dbReference>
<evidence type="ECO:0000256" key="2">
    <source>
        <dbReference type="ARBA" id="ARBA00022527"/>
    </source>
</evidence>
<evidence type="ECO:0000256" key="9">
    <source>
        <dbReference type="ARBA" id="ARBA00022741"/>
    </source>
</evidence>
<evidence type="ECO:0000256" key="4">
    <source>
        <dbReference type="ARBA" id="ARBA00022614"/>
    </source>
</evidence>
<evidence type="ECO:0000256" key="3">
    <source>
        <dbReference type="ARBA" id="ARBA00022553"/>
    </source>
</evidence>
<dbReference type="CDD" id="cd14066">
    <property type="entry name" value="STKc_IRAK"/>
    <property type="match status" value="1"/>
</dbReference>
<evidence type="ECO:0000256" key="17">
    <source>
        <dbReference type="SAM" id="Phobius"/>
    </source>
</evidence>
<dbReference type="GO" id="GO:0005524">
    <property type="term" value="F:ATP binding"/>
    <property type="evidence" value="ECO:0007669"/>
    <property type="project" value="UniProtKB-UniRule"/>
</dbReference>
<keyword evidence="12 17" id="KW-1133">Transmembrane helix</keyword>
<dbReference type="FunFam" id="3.30.200.20:FF:000394">
    <property type="entry name" value="Leucine-rich repeat receptor-like protein kinase"/>
    <property type="match status" value="1"/>
</dbReference>
<dbReference type="SMART" id="SM00220">
    <property type="entry name" value="S_TKc"/>
    <property type="match status" value="1"/>
</dbReference>
<organism evidence="19 20">
    <name type="scientific">Trifolium subterraneum</name>
    <name type="common">Subterranean clover</name>
    <dbReference type="NCBI Taxonomy" id="3900"/>
    <lineage>
        <taxon>Eukaryota</taxon>
        <taxon>Viridiplantae</taxon>
        <taxon>Streptophyta</taxon>
        <taxon>Embryophyta</taxon>
        <taxon>Tracheophyta</taxon>
        <taxon>Spermatophyta</taxon>
        <taxon>Magnoliopsida</taxon>
        <taxon>eudicotyledons</taxon>
        <taxon>Gunneridae</taxon>
        <taxon>Pentapetalae</taxon>
        <taxon>rosids</taxon>
        <taxon>fabids</taxon>
        <taxon>Fabales</taxon>
        <taxon>Fabaceae</taxon>
        <taxon>Papilionoideae</taxon>
        <taxon>50 kb inversion clade</taxon>
        <taxon>NPAAA clade</taxon>
        <taxon>Hologalegina</taxon>
        <taxon>IRL clade</taxon>
        <taxon>Trifolieae</taxon>
        <taxon>Trifolium</taxon>
    </lineage>
</organism>
<dbReference type="PROSITE" id="PS50011">
    <property type="entry name" value="PROTEIN_KINASE_DOM"/>
    <property type="match status" value="1"/>
</dbReference>
<feature type="region of interest" description="Disordered" evidence="16">
    <location>
        <begin position="1"/>
        <end position="62"/>
    </location>
</feature>
<dbReference type="PROSITE" id="PS00107">
    <property type="entry name" value="PROTEIN_KINASE_ATP"/>
    <property type="match status" value="1"/>
</dbReference>
<dbReference type="InterPro" id="IPR017441">
    <property type="entry name" value="Protein_kinase_ATP_BS"/>
</dbReference>
<evidence type="ECO:0000256" key="12">
    <source>
        <dbReference type="ARBA" id="ARBA00022989"/>
    </source>
</evidence>
<dbReference type="PROSITE" id="PS00108">
    <property type="entry name" value="PROTEIN_KINASE_ST"/>
    <property type="match status" value="1"/>
</dbReference>
<keyword evidence="6 17" id="KW-0812">Transmembrane</keyword>
<feature type="compositionally biased region" description="Pro residues" evidence="16">
    <location>
        <begin position="44"/>
        <end position="57"/>
    </location>
</feature>
<keyword evidence="14" id="KW-0675">Receptor</keyword>
<keyword evidence="10" id="KW-0418">Kinase</keyword>
<dbReference type="FunFam" id="1.10.510.10:FF:000146">
    <property type="entry name" value="LRR receptor-like serine/threonine-protein kinase IOS1"/>
    <property type="match status" value="1"/>
</dbReference>
<keyword evidence="3" id="KW-0597">Phosphoprotein</keyword>
<evidence type="ECO:0000256" key="5">
    <source>
        <dbReference type="ARBA" id="ARBA00022679"/>
    </source>
</evidence>
<keyword evidence="13 17" id="KW-0472">Membrane</keyword>
<evidence type="ECO:0000313" key="19">
    <source>
        <dbReference type="EMBL" id="GAU24783.1"/>
    </source>
</evidence>
<dbReference type="GO" id="GO:0016020">
    <property type="term" value="C:membrane"/>
    <property type="evidence" value="ECO:0007669"/>
    <property type="project" value="UniProtKB-SubCell"/>
</dbReference>
<dbReference type="InterPro" id="IPR043502">
    <property type="entry name" value="DNA/RNA_pol_sf"/>
</dbReference>
<dbReference type="EMBL" id="DF973296">
    <property type="protein sequence ID" value="GAU24783.1"/>
    <property type="molecule type" value="Genomic_DNA"/>
</dbReference>
<evidence type="ECO:0000256" key="7">
    <source>
        <dbReference type="ARBA" id="ARBA00022729"/>
    </source>
</evidence>
<evidence type="ECO:0000256" key="14">
    <source>
        <dbReference type="ARBA" id="ARBA00023170"/>
    </source>
</evidence>
<dbReference type="GO" id="GO:0004674">
    <property type="term" value="F:protein serine/threonine kinase activity"/>
    <property type="evidence" value="ECO:0007669"/>
    <property type="project" value="UniProtKB-KW"/>
</dbReference>
<comment type="subcellular location">
    <subcellularLocation>
        <location evidence="1">Membrane</location>
        <topology evidence="1">Single-pass membrane protein</topology>
    </subcellularLocation>
</comment>
<evidence type="ECO:0000256" key="6">
    <source>
        <dbReference type="ARBA" id="ARBA00022692"/>
    </source>
</evidence>
<dbReference type="FunFam" id="3.80.10.10:FF:000129">
    <property type="entry name" value="Leucine-rich repeat receptor-like kinase"/>
    <property type="match status" value="1"/>
</dbReference>
<dbReference type="InterPro" id="IPR032675">
    <property type="entry name" value="LRR_dom_sf"/>
</dbReference>
<feature type="compositionally biased region" description="Polar residues" evidence="16">
    <location>
        <begin position="14"/>
        <end position="42"/>
    </location>
</feature>
<feature type="domain" description="Protein kinase" evidence="18">
    <location>
        <begin position="745"/>
        <end position="1018"/>
    </location>
</feature>
<evidence type="ECO:0000256" key="16">
    <source>
        <dbReference type="SAM" id="MobiDB-lite"/>
    </source>
</evidence>
<dbReference type="InterPro" id="IPR011009">
    <property type="entry name" value="Kinase-like_dom_sf"/>
</dbReference>
<dbReference type="Pfam" id="PF00560">
    <property type="entry name" value="LRR_1"/>
    <property type="match status" value="1"/>
</dbReference>
<keyword evidence="20" id="KW-1185">Reference proteome</keyword>
<evidence type="ECO:0000313" key="20">
    <source>
        <dbReference type="Proteomes" id="UP000242715"/>
    </source>
</evidence>
<dbReference type="Pfam" id="PF07714">
    <property type="entry name" value="PK_Tyr_Ser-Thr"/>
    <property type="match status" value="1"/>
</dbReference>
<gene>
    <name evidence="19" type="ORF">TSUD_356130</name>
</gene>
<dbReference type="SUPFAM" id="SSF56112">
    <property type="entry name" value="Protein kinase-like (PK-like)"/>
    <property type="match status" value="1"/>
</dbReference>
<dbReference type="Gene3D" id="1.10.510.10">
    <property type="entry name" value="Transferase(Phosphotransferase) domain 1"/>
    <property type="match status" value="1"/>
</dbReference>
<evidence type="ECO:0000259" key="18">
    <source>
        <dbReference type="PROSITE" id="PS50011"/>
    </source>
</evidence>
<accession>A0A2Z6M3N4</accession>
<keyword evidence="9 15" id="KW-0547">Nucleotide-binding</keyword>
<dbReference type="SUPFAM" id="SSF56672">
    <property type="entry name" value="DNA/RNA polymerases"/>
    <property type="match status" value="1"/>
</dbReference>
<dbReference type="PANTHER" id="PTHR45631">
    <property type="entry name" value="OS07G0107800 PROTEIN-RELATED"/>
    <property type="match status" value="1"/>
</dbReference>
<dbReference type="InterPro" id="IPR000719">
    <property type="entry name" value="Prot_kinase_dom"/>
</dbReference>
<dbReference type="CDD" id="cd09272">
    <property type="entry name" value="RNase_HI_RT_Ty1"/>
    <property type="match status" value="1"/>
</dbReference>
<dbReference type="InterPro" id="IPR013103">
    <property type="entry name" value="RVT_2"/>
</dbReference>
<dbReference type="InterPro" id="IPR001245">
    <property type="entry name" value="Ser-Thr/Tyr_kinase_cat_dom"/>
</dbReference>
<reference evidence="20" key="1">
    <citation type="journal article" date="2017" name="Front. Plant Sci.">
        <title>Climate Clever Clovers: New Paradigm to Reduce the Environmental Footprint of Ruminants by Breeding Low Methanogenic Forages Utilizing Haplotype Variation.</title>
        <authorList>
            <person name="Kaur P."/>
            <person name="Appels R."/>
            <person name="Bayer P.E."/>
            <person name="Keeble-Gagnere G."/>
            <person name="Wang J."/>
            <person name="Hirakawa H."/>
            <person name="Shirasawa K."/>
            <person name="Vercoe P."/>
            <person name="Stefanova K."/>
            <person name="Durmic Z."/>
            <person name="Nichols P."/>
            <person name="Revell C."/>
            <person name="Isobe S.N."/>
            <person name="Edwards D."/>
            <person name="Erskine W."/>
        </authorList>
    </citation>
    <scope>NUCLEOTIDE SEQUENCE [LARGE SCALE GENOMIC DNA]</scope>
    <source>
        <strain evidence="20">cv. Daliak</strain>
    </source>
</reference>
<keyword evidence="8" id="KW-0677">Repeat</keyword>
<keyword evidence="5" id="KW-0808">Transferase</keyword>
<dbReference type="OrthoDB" id="2017114at2759"/>
<dbReference type="Pfam" id="PF07727">
    <property type="entry name" value="RVT_2"/>
    <property type="match status" value="2"/>
</dbReference>
<feature type="transmembrane region" description="Helical" evidence="17">
    <location>
        <begin position="687"/>
        <end position="712"/>
    </location>
</feature>
<sequence>MNPPMVTITPNPPEDSSTAPSSPSITNSPDMAPSSTEPTNLTQSPPPNSQLSAPPPQIIVNPNGGGIITRSKNNIIKPIQKLNLHVQAPSPIEPNTITHALRDPDWRSAVQAEFDALHHNNTCYLARLVAKEFHQRPGWDYTETFSPVVKPVIIRIVLTLAVHQGWPISQLDVNNAFLQGTLKEEVFMIKPSDASLFVYQKPEVALYLLVYVDDMIITGNSSAELSKLIATLAARFLLKDLGCLSYFLGVEVIPSAARMFLSQRKYITDLLHKSGMANTKPASTPLSASVQLLKDTGNCNSPGPTNLGSPGTATSQSSPPPFSSGVFAFRGNRTMYPGVQGVEKLVRWQCRDHLSWWGLGCYSNLLPSPTEYRTLVGSLQYLSLTRPDIAFSTNKLTQFMQNPRTAHWSALKRVLRYLVGSCDKGVFISTTAPLTFHAYSDADWVGDKDDYVSTTGYLLYLGNTPISWSSRKQRSVAQSSTEAEYKALADTVSELLWVLSLFTELGHMPTANPVIYCDNLGATNLSANLVFHSRMKYSLSLPFCLRTVDTITNIKNAYGVVKNWQGDPCGPTKYMWEGLNCSFDGLNPPRITSLNLSSSGLTGQIHYSLSKLTMLQYLDLSNNSLNGPLPDFLNNLDSLKVLNVDMNKLTGLVPPDLLERSKTDSLSLSVDDNSGLCTTKSCGKKSLFVPMIASFSALSVVILLISLGFWIFRRHKVTSTNSKTRGSLETKHHAFSYNEILNITDNFKTIVGEGGFGKVYIGVLQNHTQVAVKILSPSSMQGYKEFQSEAQLLMIVHHRNLVSLIGYCDEDEIKALVYEYMANGNLQQHLSVKNTNILKWNERLNIAVDAAHGLDYLHNGCIPPIMHRDLKPSNILLDENMHAKIADFGLSRAFSDDIDSHIFTRPAGTLGYIDPEYQRTGNTNKKNDIYSFGIILFELITGRKALERTSEETIHILKWVIPIVEGGDIQNVVDPRLQGEFSINSAWKIVEIAMLCTSPNADERPDMNQTLADLKECLSLEMSQRNCGNTTAELISAATVSEITLLAR</sequence>
<dbReference type="AlphaFoldDB" id="A0A2Z6M3N4"/>
<dbReference type="Proteomes" id="UP000242715">
    <property type="component" value="Unassembled WGS sequence"/>
</dbReference>
<evidence type="ECO:0000256" key="8">
    <source>
        <dbReference type="ARBA" id="ARBA00022737"/>
    </source>
</evidence>
<evidence type="ECO:0000256" key="11">
    <source>
        <dbReference type="ARBA" id="ARBA00022840"/>
    </source>
</evidence>
<feature type="compositionally biased region" description="Polar residues" evidence="16">
    <location>
        <begin position="299"/>
        <end position="317"/>
    </location>
</feature>